<dbReference type="Gene3D" id="1.20.910.10">
    <property type="entry name" value="Heme oxygenase-like"/>
    <property type="match status" value="1"/>
</dbReference>
<dbReference type="RefSeq" id="WP_305025526.1">
    <property type="nucleotide sequence ID" value="NZ_JAUQTB010000014.1"/>
</dbReference>
<dbReference type="SUPFAM" id="SSF48613">
    <property type="entry name" value="Heme oxygenase-like"/>
    <property type="match status" value="1"/>
</dbReference>
<evidence type="ECO:0000313" key="2">
    <source>
        <dbReference type="Proteomes" id="UP001240171"/>
    </source>
</evidence>
<sequence length="194" mass="22232">MTTSIMERLRDETAPYHDQVERNRYAKGIMSQDITQEDYRIYLEKFHGFMKPLEAKAAAQAASESGMDLDIRAKTPLLEQDLRYLGLTEEQIQQLPECGSLPDMSIPARLLGCFYVMEGSTLGGQIITRQLMKFMPLTAEQGIQYFNGYGEQTRDRWGEFRELVLSKCVTVEEEEAAVDAAKETFRLLDEWLNA</sequence>
<dbReference type="InterPro" id="IPR016053">
    <property type="entry name" value="Haem_Oase-like"/>
</dbReference>
<dbReference type="CDD" id="cd19166">
    <property type="entry name" value="HemeO-bac"/>
    <property type="match status" value="1"/>
</dbReference>
<protein>
    <submittedName>
        <fullName evidence="1">Biliverdin-producing heme oxygenase</fullName>
    </submittedName>
</protein>
<dbReference type="Pfam" id="PF01126">
    <property type="entry name" value="Heme_oxygenase"/>
    <property type="match status" value="1"/>
</dbReference>
<dbReference type="Proteomes" id="UP001240171">
    <property type="component" value="Unassembled WGS sequence"/>
</dbReference>
<name>A0ABT9CGA0_9BACL</name>
<dbReference type="EMBL" id="JAUQTB010000014">
    <property type="protein sequence ID" value="MDO7908309.1"/>
    <property type="molecule type" value="Genomic_DNA"/>
</dbReference>
<comment type="caution">
    <text evidence="1">The sequence shown here is derived from an EMBL/GenBank/DDBJ whole genome shotgun (WGS) entry which is preliminary data.</text>
</comment>
<keyword evidence="2" id="KW-1185">Reference proteome</keyword>
<proteinExistence type="predicted"/>
<reference evidence="1 2" key="1">
    <citation type="submission" date="2023-07" db="EMBL/GenBank/DDBJ databases">
        <title>Paenibacillus sp. JX-17 nov. isolated from soil.</title>
        <authorList>
            <person name="Wan Y."/>
            <person name="Liu B."/>
        </authorList>
    </citation>
    <scope>NUCLEOTIDE SEQUENCE [LARGE SCALE GENOMIC DNA]</scope>
    <source>
        <strain evidence="1 2">JX-17</strain>
    </source>
</reference>
<accession>A0ABT9CGA0</accession>
<organism evidence="1 2">
    <name type="scientific">Paenibacillus lacisoli</name>
    <dbReference type="NCBI Taxonomy" id="3064525"/>
    <lineage>
        <taxon>Bacteria</taxon>
        <taxon>Bacillati</taxon>
        <taxon>Bacillota</taxon>
        <taxon>Bacilli</taxon>
        <taxon>Bacillales</taxon>
        <taxon>Paenibacillaceae</taxon>
        <taxon>Paenibacillus</taxon>
    </lineage>
</organism>
<dbReference type="InterPro" id="IPR016084">
    <property type="entry name" value="Haem_Oase-like_multi-hlx"/>
</dbReference>
<evidence type="ECO:0000313" key="1">
    <source>
        <dbReference type="EMBL" id="MDO7908309.1"/>
    </source>
</evidence>
<gene>
    <name evidence="1" type="ORF">Q5741_18060</name>
</gene>